<dbReference type="STRING" id="1348612.A0A397J7Z0"/>
<evidence type="ECO:0000259" key="2">
    <source>
        <dbReference type="PROSITE" id="PS50011"/>
    </source>
</evidence>
<proteinExistence type="inferred from homology"/>
<dbReference type="SUPFAM" id="SSF81901">
    <property type="entry name" value="HCP-like"/>
    <property type="match status" value="3"/>
</dbReference>
<dbReference type="GO" id="GO:0005524">
    <property type="term" value="F:ATP binding"/>
    <property type="evidence" value="ECO:0007669"/>
    <property type="project" value="InterPro"/>
</dbReference>
<evidence type="ECO:0000256" key="1">
    <source>
        <dbReference type="ARBA" id="ARBA00038101"/>
    </source>
</evidence>
<dbReference type="Gene3D" id="1.25.40.10">
    <property type="entry name" value="Tetratricopeptide repeat domain"/>
    <property type="match status" value="2"/>
</dbReference>
<dbReference type="AlphaFoldDB" id="A0A397J7Z0"/>
<keyword evidence="4" id="KW-1185">Reference proteome</keyword>
<sequence>MKQGKSYGECIIGVLYLFGTGVTKDEEKAFQWFLKSSEGGNHFGQYSLGTCYYEGIGITKDEEKAFQWSLKSAEGGNSHGQCLLGDCYQLGIGTLKDEEKAFRWFLKSAEGENNNGQYKLGMCYQFGIGTIKDDEKAFLWYLKSAEGGNSDGQNLLGDCYQHEIGTAIDEEKAFQWYLKSAEEGNSIGQYNLAEFYYYGTGILKDEEKAFHWYMKSAEGGNSDGHYNLGCCYLNGIGTIKDEEKAFHWYMKSAEWGNSDGQYSLGYCYENGIGTTKDEEKAFHWYMKSAEEGGNDGQYSLAYCYEKGIGTTKDEEKAFQWYLKSAEGGNSSGQYDLGNCYYRGVGTTKDEEKAFHWYVKSAEEGNKNAQKLIEIFYRNEIRIPIIKKYQNKDTNKEDSNLAIIKSSTSNLNSIENLANNNFDCCICWQTNGCNEICKKYFQNFGRCHDCGNLYIRKNICKNCKHIELNYILKYPSSFGDLVDVMIQATHLDENAKEWEIWRWIDYSKFENIEYLSEGGFGSVWKAEWVDMPEEIFEFYNTNQVALKKLRNLQEINYEFFAEIIVNFYCRNKYVLPIFAVTQEPTTKEYAIILRYMKHGNLRNFLQQNKALPWIERLWLLHSFISGLEVIHNKGFIHHDLHPGNLMITEAHKNARFIRLGDLGLCRPANESSSLGAFGVLPYIAPERFDKNQCTQASDIYSVGIIMWVISTGKIPFANRAYDSELLFHILNGQRPEINKNTPQCYVELMKKCWHKEPSKRPNTEMIFNLLDEWIRNLNGNIKTKNSQMFLNADQEKYKEDFNSFPNETIHPEVTLISKPLPQIRYSNFDLDNIDWNDC</sequence>
<dbReference type="PANTHER" id="PTHR11102">
    <property type="entry name" value="SEL-1-LIKE PROTEIN"/>
    <property type="match status" value="1"/>
</dbReference>
<evidence type="ECO:0000313" key="3">
    <source>
        <dbReference type="EMBL" id="RHZ83587.1"/>
    </source>
</evidence>
<dbReference type="InterPro" id="IPR011990">
    <property type="entry name" value="TPR-like_helical_dom_sf"/>
</dbReference>
<evidence type="ECO:0000313" key="4">
    <source>
        <dbReference type="Proteomes" id="UP000266861"/>
    </source>
</evidence>
<dbReference type="InterPro" id="IPR006597">
    <property type="entry name" value="Sel1-like"/>
</dbReference>
<dbReference type="InterPro" id="IPR001245">
    <property type="entry name" value="Ser-Thr/Tyr_kinase_cat_dom"/>
</dbReference>
<dbReference type="Pfam" id="PF07714">
    <property type="entry name" value="PK_Tyr_Ser-Thr"/>
    <property type="match status" value="1"/>
</dbReference>
<feature type="domain" description="Protein kinase" evidence="2">
    <location>
        <begin position="508"/>
        <end position="773"/>
    </location>
</feature>
<dbReference type="InterPro" id="IPR000719">
    <property type="entry name" value="Prot_kinase_dom"/>
</dbReference>
<gene>
    <name evidence="3" type="ORF">Glove_91g45</name>
</gene>
<dbReference type="PRINTS" id="PR00109">
    <property type="entry name" value="TYRKINASE"/>
</dbReference>
<dbReference type="InterPro" id="IPR050767">
    <property type="entry name" value="Sel1_AlgK"/>
</dbReference>
<name>A0A397J7Z0_9GLOM</name>
<comment type="caution">
    <text evidence="3">The sequence shown here is derived from an EMBL/GenBank/DDBJ whole genome shotgun (WGS) entry which is preliminary data.</text>
</comment>
<dbReference type="Proteomes" id="UP000266861">
    <property type="component" value="Unassembled WGS sequence"/>
</dbReference>
<dbReference type="SMART" id="SM00671">
    <property type="entry name" value="SEL1"/>
    <property type="match status" value="10"/>
</dbReference>
<dbReference type="PROSITE" id="PS50011">
    <property type="entry name" value="PROTEIN_KINASE_DOM"/>
    <property type="match status" value="1"/>
</dbReference>
<accession>A0A397J7Z0</accession>
<organism evidence="3 4">
    <name type="scientific">Diversispora epigaea</name>
    <dbReference type="NCBI Taxonomy" id="1348612"/>
    <lineage>
        <taxon>Eukaryota</taxon>
        <taxon>Fungi</taxon>
        <taxon>Fungi incertae sedis</taxon>
        <taxon>Mucoromycota</taxon>
        <taxon>Glomeromycotina</taxon>
        <taxon>Glomeromycetes</taxon>
        <taxon>Diversisporales</taxon>
        <taxon>Diversisporaceae</taxon>
        <taxon>Diversispora</taxon>
    </lineage>
</organism>
<dbReference type="GO" id="GO:0004672">
    <property type="term" value="F:protein kinase activity"/>
    <property type="evidence" value="ECO:0007669"/>
    <property type="project" value="InterPro"/>
</dbReference>
<reference evidence="3 4" key="1">
    <citation type="submission" date="2018-08" db="EMBL/GenBank/DDBJ databases">
        <title>Genome and evolution of the arbuscular mycorrhizal fungus Diversispora epigaea (formerly Glomus versiforme) and its bacterial endosymbionts.</title>
        <authorList>
            <person name="Sun X."/>
            <person name="Fei Z."/>
            <person name="Harrison M."/>
        </authorList>
    </citation>
    <scope>NUCLEOTIDE SEQUENCE [LARGE SCALE GENOMIC DNA]</scope>
    <source>
        <strain evidence="3 4">IT104</strain>
    </source>
</reference>
<comment type="similarity">
    <text evidence="1">Belongs to the sel-1 family.</text>
</comment>
<dbReference type="EMBL" id="PQFF01000087">
    <property type="protein sequence ID" value="RHZ83587.1"/>
    <property type="molecule type" value="Genomic_DNA"/>
</dbReference>
<dbReference type="Pfam" id="PF08238">
    <property type="entry name" value="Sel1"/>
    <property type="match status" value="10"/>
</dbReference>
<dbReference type="InterPro" id="IPR011009">
    <property type="entry name" value="Kinase-like_dom_sf"/>
</dbReference>
<protein>
    <recommendedName>
        <fullName evidence="2">Protein kinase domain-containing protein</fullName>
    </recommendedName>
</protein>
<dbReference type="SUPFAM" id="SSF56112">
    <property type="entry name" value="Protein kinase-like (PK-like)"/>
    <property type="match status" value="1"/>
</dbReference>
<dbReference type="Gene3D" id="1.10.510.10">
    <property type="entry name" value="Transferase(Phosphotransferase) domain 1"/>
    <property type="match status" value="1"/>
</dbReference>
<dbReference type="PANTHER" id="PTHR11102:SF160">
    <property type="entry name" value="ERAD-ASSOCIATED E3 UBIQUITIN-PROTEIN LIGASE COMPONENT HRD3"/>
    <property type="match status" value="1"/>
</dbReference>